<evidence type="ECO:0000259" key="1">
    <source>
        <dbReference type="PROSITE" id="PS51087"/>
    </source>
</evidence>
<keyword evidence="3" id="KW-1185">Reference proteome</keyword>
<evidence type="ECO:0000313" key="3">
    <source>
        <dbReference type="Proteomes" id="UP001293593"/>
    </source>
</evidence>
<dbReference type="SUPFAM" id="SSF110069">
    <property type="entry name" value="ApaG-like"/>
    <property type="match status" value="1"/>
</dbReference>
<evidence type="ECO:0000313" key="2">
    <source>
        <dbReference type="EMBL" id="KAK4264348.1"/>
    </source>
</evidence>
<name>A0AAE1J7H5_9FABA</name>
<dbReference type="InterPro" id="IPR007474">
    <property type="entry name" value="ApaG_domain"/>
</dbReference>
<feature type="domain" description="ApaG" evidence="1">
    <location>
        <begin position="1"/>
        <end position="73"/>
    </location>
</feature>
<dbReference type="Pfam" id="PF04379">
    <property type="entry name" value="DUF525"/>
    <property type="match status" value="1"/>
</dbReference>
<dbReference type="InterPro" id="IPR036767">
    <property type="entry name" value="ApaG_sf"/>
</dbReference>
<dbReference type="Proteomes" id="UP001293593">
    <property type="component" value="Unassembled WGS sequence"/>
</dbReference>
<comment type="caution">
    <text evidence="2">The sequence shown here is derived from an EMBL/GenBank/DDBJ whole genome shotgun (WGS) entry which is preliminary data.</text>
</comment>
<dbReference type="PANTHER" id="PTHR47191">
    <property type="entry name" value="OS05G0170800 PROTEIN"/>
    <property type="match status" value="1"/>
</dbReference>
<gene>
    <name evidence="2" type="ORF">QN277_025542</name>
</gene>
<dbReference type="InterPro" id="IPR050718">
    <property type="entry name" value="ApaG-like"/>
</dbReference>
<dbReference type="AlphaFoldDB" id="A0AAE1J7H5"/>
<dbReference type="Gene3D" id="2.60.40.1470">
    <property type="entry name" value="ApaG domain"/>
    <property type="match status" value="1"/>
</dbReference>
<accession>A0AAE1J7H5</accession>
<dbReference type="PANTHER" id="PTHR47191:SF2">
    <property type="entry name" value="OS05G0170800 PROTEIN"/>
    <property type="match status" value="1"/>
</dbReference>
<dbReference type="PROSITE" id="PS51087">
    <property type="entry name" value="APAG"/>
    <property type="match status" value="1"/>
</dbReference>
<organism evidence="2 3">
    <name type="scientific">Acacia crassicarpa</name>
    <name type="common">northern wattle</name>
    <dbReference type="NCBI Taxonomy" id="499986"/>
    <lineage>
        <taxon>Eukaryota</taxon>
        <taxon>Viridiplantae</taxon>
        <taxon>Streptophyta</taxon>
        <taxon>Embryophyta</taxon>
        <taxon>Tracheophyta</taxon>
        <taxon>Spermatophyta</taxon>
        <taxon>Magnoliopsida</taxon>
        <taxon>eudicotyledons</taxon>
        <taxon>Gunneridae</taxon>
        <taxon>Pentapetalae</taxon>
        <taxon>rosids</taxon>
        <taxon>fabids</taxon>
        <taxon>Fabales</taxon>
        <taxon>Fabaceae</taxon>
        <taxon>Caesalpinioideae</taxon>
        <taxon>mimosoid clade</taxon>
        <taxon>Acacieae</taxon>
        <taxon>Acacia</taxon>
    </lineage>
</organism>
<sequence length="73" mass="7970">MVCNQIGTKLGIRDVGEQPVILPRTSFEYSSGYSLHSPSGRMEGDFEMIYVDRIGSSPLFNVAIAPFSLSSGR</sequence>
<proteinExistence type="predicted"/>
<reference evidence="2" key="1">
    <citation type="submission" date="2023-10" db="EMBL/GenBank/DDBJ databases">
        <title>Chromosome-level genome of the transformable northern wattle, Acacia crassicarpa.</title>
        <authorList>
            <person name="Massaro I."/>
            <person name="Sinha N.R."/>
            <person name="Poethig S."/>
            <person name="Leichty A.R."/>
        </authorList>
    </citation>
    <scope>NUCLEOTIDE SEQUENCE</scope>
    <source>
        <strain evidence="2">Acra3RX</strain>
        <tissue evidence="2">Leaf</tissue>
    </source>
</reference>
<dbReference type="EMBL" id="JAWXYG010000008">
    <property type="protein sequence ID" value="KAK4264348.1"/>
    <property type="molecule type" value="Genomic_DNA"/>
</dbReference>
<protein>
    <recommendedName>
        <fullName evidence="1">ApaG domain-containing protein</fullName>
    </recommendedName>
</protein>